<dbReference type="RefSeq" id="WP_184668285.1">
    <property type="nucleotide sequence ID" value="NZ_BAABAI010000039.1"/>
</dbReference>
<dbReference type="CDD" id="cd07716">
    <property type="entry name" value="RNaseZ_short-form-like_MBL-fold"/>
    <property type="match status" value="1"/>
</dbReference>
<dbReference type="PANTHER" id="PTHR46018">
    <property type="entry name" value="ZINC PHOSPHODIESTERASE ELAC PROTEIN 1"/>
    <property type="match status" value="1"/>
</dbReference>
<reference evidence="3 4" key="1">
    <citation type="submission" date="2020-08" db="EMBL/GenBank/DDBJ databases">
        <title>Sequencing the genomes of 1000 actinobacteria strains.</title>
        <authorList>
            <person name="Klenk H.-P."/>
        </authorList>
    </citation>
    <scope>NUCLEOTIDE SEQUENCE [LARGE SCALE GENOMIC DNA]</scope>
    <source>
        <strain evidence="3 4">DSM 45084</strain>
    </source>
</reference>
<evidence type="ECO:0000313" key="4">
    <source>
        <dbReference type="Proteomes" id="UP000542674"/>
    </source>
</evidence>
<gene>
    <name evidence="3" type="ORF">F4559_002325</name>
</gene>
<evidence type="ECO:0000259" key="2">
    <source>
        <dbReference type="SMART" id="SM00849"/>
    </source>
</evidence>
<name>A0A7W7WVE5_9PSEU</name>
<dbReference type="Gene3D" id="3.60.15.10">
    <property type="entry name" value="Ribonuclease Z/Hydroxyacylglutathione hydrolase-like"/>
    <property type="match status" value="1"/>
</dbReference>
<dbReference type="SUPFAM" id="SSF56281">
    <property type="entry name" value="Metallo-hydrolase/oxidoreductase"/>
    <property type="match status" value="1"/>
</dbReference>
<dbReference type="InterPro" id="IPR001279">
    <property type="entry name" value="Metallo-B-lactamas"/>
</dbReference>
<dbReference type="Pfam" id="PF12706">
    <property type="entry name" value="Lactamase_B_2"/>
    <property type="match status" value="1"/>
</dbReference>
<dbReference type="Proteomes" id="UP000542674">
    <property type="component" value="Unassembled WGS sequence"/>
</dbReference>
<dbReference type="GO" id="GO:0042781">
    <property type="term" value="F:3'-tRNA processing endoribonuclease activity"/>
    <property type="evidence" value="ECO:0007669"/>
    <property type="project" value="TreeGrafter"/>
</dbReference>
<dbReference type="SMART" id="SM00849">
    <property type="entry name" value="Lactamase_B"/>
    <property type="match status" value="1"/>
</dbReference>
<dbReference type="InterPro" id="IPR036866">
    <property type="entry name" value="RibonucZ/Hydroxyglut_hydro"/>
</dbReference>
<feature type="domain" description="Metallo-beta-lactamase" evidence="2">
    <location>
        <begin position="18"/>
        <end position="206"/>
    </location>
</feature>
<dbReference type="AlphaFoldDB" id="A0A7W7WVE5"/>
<feature type="region of interest" description="Disordered" evidence="1">
    <location>
        <begin position="222"/>
        <end position="244"/>
    </location>
</feature>
<organism evidence="3 4">
    <name type="scientific">Saccharothrix violaceirubra</name>
    <dbReference type="NCBI Taxonomy" id="413306"/>
    <lineage>
        <taxon>Bacteria</taxon>
        <taxon>Bacillati</taxon>
        <taxon>Actinomycetota</taxon>
        <taxon>Actinomycetes</taxon>
        <taxon>Pseudonocardiales</taxon>
        <taxon>Pseudonocardiaceae</taxon>
        <taxon>Saccharothrix</taxon>
    </lineage>
</organism>
<dbReference type="PANTHER" id="PTHR46018:SF4">
    <property type="entry name" value="METALLO-HYDROLASE YHFI-RELATED"/>
    <property type="match status" value="1"/>
</dbReference>
<keyword evidence="4" id="KW-1185">Reference proteome</keyword>
<protein>
    <submittedName>
        <fullName evidence="3">Ribonuclease BN (tRNA processing enzyme)</fullName>
    </submittedName>
</protein>
<accession>A0A7W7WVE5</accession>
<sequence>MELTVLGCGTPYPRPGEPCSGYLVSEGDTRVMLDCGPGTFAALQEHLRPGDLSALWISHLHPDHFADVLSFCNWALNTADAPRLAVHGPEGWAGRLEAVLGADVSSIFEVREHVDGRAVEVGGLRLVSRAVRHSVPAFGVRVEGRDSVLCYSGDTAPCAALVEAADRADLFLCEAGSAVEADAHSTPEQAYDLARAARVRALVFTHLAPGLDPRRVDAARYPDLPTSVARPTRPGHTGGSTLAR</sequence>
<comment type="caution">
    <text evidence="3">The sequence shown here is derived from an EMBL/GenBank/DDBJ whole genome shotgun (WGS) entry which is preliminary data.</text>
</comment>
<proteinExistence type="predicted"/>
<evidence type="ECO:0000256" key="1">
    <source>
        <dbReference type="SAM" id="MobiDB-lite"/>
    </source>
</evidence>
<evidence type="ECO:0000313" key="3">
    <source>
        <dbReference type="EMBL" id="MBB4964966.1"/>
    </source>
</evidence>
<dbReference type="EMBL" id="JACHJS010000001">
    <property type="protein sequence ID" value="MBB4964966.1"/>
    <property type="molecule type" value="Genomic_DNA"/>
</dbReference>